<accession>A0AAX6FVJ0</accession>
<dbReference type="Proteomes" id="UP001140949">
    <property type="component" value="Unassembled WGS sequence"/>
</dbReference>
<gene>
    <name evidence="1" type="ORF">M6B38_399065</name>
</gene>
<proteinExistence type="predicted"/>
<name>A0AAX6FVJ0_IRIPA</name>
<organism evidence="1 2">
    <name type="scientific">Iris pallida</name>
    <name type="common">Sweet iris</name>
    <dbReference type="NCBI Taxonomy" id="29817"/>
    <lineage>
        <taxon>Eukaryota</taxon>
        <taxon>Viridiplantae</taxon>
        <taxon>Streptophyta</taxon>
        <taxon>Embryophyta</taxon>
        <taxon>Tracheophyta</taxon>
        <taxon>Spermatophyta</taxon>
        <taxon>Magnoliopsida</taxon>
        <taxon>Liliopsida</taxon>
        <taxon>Asparagales</taxon>
        <taxon>Iridaceae</taxon>
        <taxon>Iridoideae</taxon>
        <taxon>Irideae</taxon>
        <taxon>Iris</taxon>
    </lineage>
</organism>
<dbReference type="AlphaFoldDB" id="A0AAX6FVJ0"/>
<protein>
    <submittedName>
        <fullName evidence="1">Uncharacterized protein</fullName>
    </submittedName>
</protein>
<evidence type="ECO:0000313" key="2">
    <source>
        <dbReference type="Proteomes" id="UP001140949"/>
    </source>
</evidence>
<sequence>MSGRYIALSPDLNTQDSFLGCVRDLQSIASPNKKAGFTKCCSFSEVNSSPLIIDNSILSPWTAINCALSTGYSRFDWGNST</sequence>
<comment type="caution">
    <text evidence="1">The sequence shown here is derived from an EMBL/GenBank/DDBJ whole genome shotgun (WGS) entry which is preliminary data.</text>
</comment>
<reference evidence="1" key="1">
    <citation type="journal article" date="2023" name="GigaByte">
        <title>Genome assembly of the bearded iris, Iris pallida Lam.</title>
        <authorList>
            <person name="Bruccoleri R.E."/>
            <person name="Oakeley E.J."/>
            <person name="Faust A.M.E."/>
            <person name="Altorfer M."/>
            <person name="Dessus-Babus S."/>
            <person name="Burckhardt D."/>
            <person name="Oertli M."/>
            <person name="Naumann U."/>
            <person name="Petersen F."/>
            <person name="Wong J."/>
        </authorList>
    </citation>
    <scope>NUCLEOTIDE SEQUENCE</scope>
    <source>
        <strain evidence="1">GSM-AAB239-AS_SAM_17_03QT</strain>
    </source>
</reference>
<keyword evidence="2" id="KW-1185">Reference proteome</keyword>
<reference evidence="1" key="2">
    <citation type="submission" date="2023-04" db="EMBL/GenBank/DDBJ databases">
        <authorList>
            <person name="Bruccoleri R.E."/>
            <person name="Oakeley E.J."/>
            <person name="Faust A.-M."/>
            <person name="Dessus-Babus S."/>
            <person name="Altorfer M."/>
            <person name="Burckhardt D."/>
            <person name="Oertli M."/>
            <person name="Naumann U."/>
            <person name="Petersen F."/>
            <person name="Wong J."/>
        </authorList>
    </citation>
    <scope>NUCLEOTIDE SEQUENCE</scope>
    <source>
        <strain evidence="1">GSM-AAB239-AS_SAM_17_03QT</strain>
        <tissue evidence="1">Leaf</tissue>
    </source>
</reference>
<evidence type="ECO:0000313" key="1">
    <source>
        <dbReference type="EMBL" id="KAJ6820048.1"/>
    </source>
</evidence>
<dbReference type="EMBL" id="JANAVB010025800">
    <property type="protein sequence ID" value="KAJ6820048.1"/>
    <property type="molecule type" value="Genomic_DNA"/>
</dbReference>